<dbReference type="Proteomes" id="UP001148313">
    <property type="component" value="Unassembled WGS sequence"/>
</dbReference>
<dbReference type="SMART" id="SM00855">
    <property type="entry name" value="PGAM"/>
    <property type="match status" value="1"/>
</dbReference>
<dbReference type="InterPro" id="IPR013078">
    <property type="entry name" value="His_Pase_superF_clade-1"/>
</dbReference>
<dbReference type="InterPro" id="IPR029033">
    <property type="entry name" value="His_PPase_superfam"/>
</dbReference>
<evidence type="ECO:0000313" key="1">
    <source>
        <dbReference type="EMBL" id="MDA4848250.1"/>
    </source>
</evidence>
<protein>
    <submittedName>
        <fullName evidence="1">Histidine phosphatase family protein</fullName>
    </submittedName>
</protein>
<reference evidence="1" key="1">
    <citation type="submission" date="2022-11" db="EMBL/GenBank/DDBJ databases">
        <title>Hoeflea poritis sp. nov., isolated from scleractinian coral Porites lutea.</title>
        <authorList>
            <person name="Zhang G."/>
            <person name="Wei Q."/>
            <person name="Cai L."/>
        </authorList>
    </citation>
    <scope>NUCLEOTIDE SEQUENCE</scope>
    <source>
        <strain evidence="1">E7-10</strain>
    </source>
</reference>
<keyword evidence="2" id="KW-1185">Reference proteome</keyword>
<dbReference type="EMBL" id="JAPJZH010000020">
    <property type="protein sequence ID" value="MDA4848250.1"/>
    <property type="molecule type" value="Genomic_DNA"/>
</dbReference>
<dbReference type="CDD" id="cd07067">
    <property type="entry name" value="HP_PGM_like"/>
    <property type="match status" value="1"/>
</dbReference>
<comment type="caution">
    <text evidence="1">The sequence shown here is derived from an EMBL/GenBank/DDBJ whole genome shotgun (WGS) entry which is preliminary data.</text>
</comment>
<gene>
    <name evidence="1" type="ORF">OOZ53_23030</name>
</gene>
<dbReference type="PANTHER" id="PTHR47623">
    <property type="entry name" value="OS09G0287300 PROTEIN"/>
    <property type="match status" value="1"/>
</dbReference>
<dbReference type="PANTHER" id="PTHR47623:SF1">
    <property type="entry name" value="OS09G0287300 PROTEIN"/>
    <property type="match status" value="1"/>
</dbReference>
<accession>A0ABT4VVN9</accession>
<dbReference type="Gene3D" id="3.40.50.1240">
    <property type="entry name" value="Phosphoglycerate mutase-like"/>
    <property type="match status" value="1"/>
</dbReference>
<proteinExistence type="predicted"/>
<evidence type="ECO:0000313" key="2">
    <source>
        <dbReference type="Proteomes" id="UP001148313"/>
    </source>
</evidence>
<dbReference type="SUPFAM" id="SSF53254">
    <property type="entry name" value="Phosphoglycerate mutase-like"/>
    <property type="match status" value="1"/>
</dbReference>
<dbReference type="RefSeq" id="WP_271092105.1">
    <property type="nucleotide sequence ID" value="NZ_JAPJZH010000020.1"/>
</dbReference>
<sequence>MDKNASASAIVYLLRHAHSAWARPGQRDFDRPLDERGIEDARIVGNALSKRDKLPQAVLCSTAARCRQTCDIVLSYLTNPPPVENIDALYSNDYRYYVDLLSRQTASPVMLIGHNPMMEDTARALSATARDRPGERLQKGFPTAGLAMIEFDGSLASIDEGGHLSEFLSPKRLRKLAQRVDG</sequence>
<name>A0ABT4VVN9_9HYPH</name>
<organism evidence="1 2">
    <name type="scientific">Hoeflea poritis</name>
    <dbReference type="NCBI Taxonomy" id="2993659"/>
    <lineage>
        <taxon>Bacteria</taxon>
        <taxon>Pseudomonadati</taxon>
        <taxon>Pseudomonadota</taxon>
        <taxon>Alphaproteobacteria</taxon>
        <taxon>Hyphomicrobiales</taxon>
        <taxon>Rhizobiaceae</taxon>
        <taxon>Hoeflea</taxon>
    </lineage>
</organism>
<dbReference type="Pfam" id="PF00300">
    <property type="entry name" value="His_Phos_1"/>
    <property type="match status" value="1"/>
</dbReference>